<accession>A0A1J4MYE1</accession>
<feature type="region of interest" description="Disordered" evidence="1">
    <location>
        <begin position="1"/>
        <end position="120"/>
    </location>
</feature>
<comment type="caution">
    <text evidence="2">The sequence shown here is derived from an EMBL/GenBank/DDBJ whole genome shotgun (WGS) entry which is preliminary data.</text>
</comment>
<gene>
    <name evidence="2" type="ORF">cand_036240</name>
</gene>
<evidence type="ECO:0000313" key="3">
    <source>
        <dbReference type="Proteomes" id="UP000186804"/>
    </source>
</evidence>
<evidence type="ECO:0000256" key="1">
    <source>
        <dbReference type="SAM" id="MobiDB-lite"/>
    </source>
</evidence>
<feature type="compositionally biased region" description="Polar residues" evidence="1">
    <location>
        <begin position="8"/>
        <end position="20"/>
    </location>
</feature>
<dbReference type="RefSeq" id="XP_067069938.1">
    <property type="nucleotide sequence ID" value="XM_067213850.1"/>
</dbReference>
<dbReference type="AlphaFoldDB" id="A0A1J4MYE1"/>
<keyword evidence="3" id="KW-1185">Reference proteome</keyword>
<organism evidence="2 3">
    <name type="scientific">Cryptosporidium andersoni</name>
    <dbReference type="NCBI Taxonomy" id="117008"/>
    <lineage>
        <taxon>Eukaryota</taxon>
        <taxon>Sar</taxon>
        <taxon>Alveolata</taxon>
        <taxon>Apicomplexa</taxon>
        <taxon>Conoidasida</taxon>
        <taxon>Coccidia</taxon>
        <taxon>Eucoccidiorida</taxon>
        <taxon>Eimeriorina</taxon>
        <taxon>Cryptosporidiidae</taxon>
        <taxon>Cryptosporidium</taxon>
    </lineage>
</organism>
<proteinExistence type="predicted"/>
<dbReference type="Proteomes" id="UP000186804">
    <property type="component" value="Unassembled WGS sequence"/>
</dbReference>
<feature type="region of interest" description="Disordered" evidence="1">
    <location>
        <begin position="148"/>
        <end position="176"/>
    </location>
</feature>
<name>A0A1J4MYE1_9CRYT</name>
<sequence length="374" mass="42789">MKRKYSYGHSTQGSYSSNPISRRPNNHGPIYNKGYKQYEDNRSLSYQHSNAPLPPNSSKFTQGSVQEGSDTPYSVKSPGRASSIYKTYTSSGQPESTNTNKSSTQYNSSNLRNSDLVPQDIKHTVRRNEDTNLRQYRGVKQMTVVKNRHINTKSSLSDKPIEESIQKSSNKSDLSGNEANRLKVAPIFDQKRLALLEDDILMGIRTQLIHSMMGKSELNYLVQSVITLMQSLETKESRYVSEVKSQCLYHIDCLKTRSLKLREVLNLSEVDRSNMEIQSKSFDLEVNDCMSELKQHYKDLMDAKFIKQSWEKCETLAAKVIQIPNCKRLDKAIRIEKESCDKLDLEIANVSNQLNEKCSYAQLLINLVDQFIKE</sequence>
<reference evidence="2 3" key="1">
    <citation type="submission" date="2016-10" db="EMBL/GenBank/DDBJ databases">
        <title>Reductive evolution of mitochondrial metabolism and differential evolution of invasion-related proteins in Cryptosporidium.</title>
        <authorList>
            <person name="Liu S."/>
            <person name="Roellig D.M."/>
            <person name="Guo Y."/>
            <person name="Li N."/>
            <person name="Frace M.A."/>
            <person name="Tang K."/>
            <person name="Zhang L."/>
            <person name="Feng Y."/>
            <person name="Xiao L."/>
        </authorList>
    </citation>
    <scope>NUCLEOTIDE SEQUENCE [LARGE SCALE GENOMIC DNA]</scope>
    <source>
        <strain evidence="2">30847</strain>
    </source>
</reference>
<dbReference type="VEuPathDB" id="CryptoDB:cand_036240"/>
<dbReference type="OrthoDB" id="344062at2759"/>
<protein>
    <submittedName>
        <fullName evidence="2">Uncharacterized protein</fullName>
    </submittedName>
</protein>
<dbReference type="GeneID" id="92367808"/>
<dbReference type="EMBL" id="LRBS01000008">
    <property type="protein sequence ID" value="OII78092.1"/>
    <property type="molecule type" value="Genomic_DNA"/>
</dbReference>
<feature type="compositionally biased region" description="Polar residues" evidence="1">
    <location>
        <begin position="84"/>
        <end position="113"/>
    </location>
</feature>
<feature type="compositionally biased region" description="Polar residues" evidence="1">
    <location>
        <begin position="166"/>
        <end position="176"/>
    </location>
</feature>
<evidence type="ECO:0000313" key="2">
    <source>
        <dbReference type="EMBL" id="OII78092.1"/>
    </source>
</evidence>
<feature type="compositionally biased region" description="Polar residues" evidence="1">
    <location>
        <begin position="43"/>
        <end position="74"/>
    </location>
</feature>